<dbReference type="PROSITE" id="PS50023">
    <property type="entry name" value="LIM_DOMAIN_2"/>
    <property type="match status" value="2"/>
</dbReference>
<feature type="compositionally biased region" description="Basic and acidic residues" evidence="5">
    <location>
        <begin position="698"/>
        <end position="707"/>
    </location>
</feature>
<dbReference type="Gene3D" id="1.10.555.10">
    <property type="entry name" value="Rho GTPase activation protein"/>
    <property type="match status" value="1"/>
</dbReference>
<evidence type="ECO:0000259" key="6">
    <source>
        <dbReference type="PROSITE" id="PS50023"/>
    </source>
</evidence>
<feature type="domain" description="Rho-GAP" evidence="7">
    <location>
        <begin position="134"/>
        <end position="353"/>
    </location>
</feature>
<dbReference type="GO" id="GO:0007264">
    <property type="term" value="P:small GTPase-mediated signal transduction"/>
    <property type="evidence" value="ECO:0007669"/>
    <property type="project" value="TreeGrafter"/>
</dbReference>
<feature type="compositionally biased region" description="Basic and acidic residues" evidence="5">
    <location>
        <begin position="616"/>
        <end position="631"/>
    </location>
</feature>
<name>A0AA88GCG9_NAELO</name>
<feature type="compositionally biased region" description="Polar residues" evidence="5">
    <location>
        <begin position="682"/>
        <end position="693"/>
    </location>
</feature>
<feature type="domain" description="LIM zinc-binding" evidence="6">
    <location>
        <begin position="718"/>
        <end position="776"/>
    </location>
</feature>
<dbReference type="GO" id="GO:0046872">
    <property type="term" value="F:metal ion binding"/>
    <property type="evidence" value="ECO:0007669"/>
    <property type="project" value="UniProtKB-KW"/>
</dbReference>
<keyword evidence="2 3" id="KW-0862">Zinc</keyword>
<feature type="compositionally biased region" description="Low complexity" evidence="5">
    <location>
        <begin position="654"/>
        <end position="670"/>
    </location>
</feature>
<dbReference type="SMART" id="SM00324">
    <property type="entry name" value="RhoGAP"/>
    <property type="match status" value="1"/>
</dbReference>
<dbReference type="Pfam" id="PF00620">
    <property type="entry name" value="RhoGAP"/>
    <property type="match status" value="1"/>
</dbReference>
<keyword evidence="1 3" id="KW-0479">Metal-binding</keyword>
<dbReference type="SUPFAM" id="SSF57716">
    <property type="entry name" value="Glucocorticoid receptor-like (DNA-binding domain)"/>
    <property type="match status" value="1"/>
</dbReference>
<dbReference type="GO" id="GO:0005737">
    <property type="term" value="C:cytoplasm"/>
    <property type="evidence" value="ECO:0007669"/>
    <property type="project" value="TreeGrafter"/>
</dbReference>
<evidence type="ECO:0000313" key="8">
    <source>
        <dbReference type="EMBL" id="KAG2373092.1"/>
    </source>
</evidence>
<dbReference type="GeneID" id="68105278"/>
<keyword evidence="4" id="KW-0175">Coiled coil</keyword>
<keyword evidence="3" id="KW-0440">LIM domain</keyword>
<evidence type="ECO:0000256" key="5">
    <source>
        <dbReference type="SAM" id="MobiDB-lite"/>
    </source>
</evidence>
<dbReference type="InterPro" id="IPR001781">
    <property type="entry name" value="Znf_LIM"/>
</dbReference>
<feature type="compositionally biased region" description="Polar residues" evidence="5">
    <location>
        <begin position="415"/>
        <end position="428"/>
    </location>
</feature>
<dbReference type="RefSeq" id="XP_044542266.1">
    <property type="nucleotide sequence ID" value="XM_044688633.1"/>
</dbReference>
<evidence type="ECO:0000256" key="2">
    <source>
        <dbReference type="ARBA" id="ARBA00022833"/>
    </source>
</evidence>
<dbReference type="Gene3D" id="2.10.110.10">
    <property type="entry name" value="Cysteine Rich Protein"/>
    <property type="match status" value="2"/>
</dbReference>
<dbReference type="PROSITE" id="PS50238">
    <property type="entry name" value="RHOGAP"/>
    <property type="match status" value="1"/>
</dbReference>
<dbReference type="PROSITE" id="PS00478">
    <property type="entry name" value="LIM_DOMAIN_1"/>
    <property type="match status" value="1"/>
</dbReference>
<evidence type="ECO:0000259" key="7">
    <source>
        <dbReference type="PROSITE" id="PS50238"/>
    </source>
</evidence>
<evidence type="ECO:0000256" key="3">
    <source>
        <dbReference type="PROSITE-ProRule" id="PRU00125"/>
    </source>
</evidence>
<feature type="domain" description="LIM zinc-binding" evidence="6">
    <location>
        <begin position="801"/>
        <end position="862"/>
    </location>
</feature>
<evidence type="ECO:0000313" key="9">
    <source>
        <dbReference type="Proteomes" id="UP000816034"/>
    </source>
</evidence>
<dbReference type="PANTHER" id="PTHR45808">
    <property type="entry name" value="RHO GTPASE-ACTIVATING PROTEIN 68F"/>
    <property type="match status" value="1"/>
</dbReference>
<dbReference type="SUPFAM" id="SSF48350">
    <property type="entry name" value="GTPase activation domain, GAP"/>
    <property type="match status" value="1"/>
</dbReference>
<feature type="compositionally biased region" description="Polar residues" evidence="5">
    <location>
        <begin position="1"/>
        <end position="13"/>
    </location>
</feature>
<dbReference type="GO" id="GO:0005096">
    <property type="term" value="F:GTPase activator activity"/>
    <property type="evidence" value="ECO:0007669"/>
    <property type="project" value="TreeGrafter"/>
</dbReference>
<comment type="caution">
    <text evidence="8">The sequence shown here is derived from an EMBL/GenBank/DDBJ whole genome shotgun (WGS) entry which is preliminary data.</text>
</comment>
<proteinExistence type="predicted"/>
<dbReference type="CDD" id="cd00159">
    <property type="entry name" value="RhoGAP"/>
    <property type="match status" value="1"/>
</dbReference>
<feature type="region of interest" description="Disordered" evidence="5">
    <location>
        <begin position="568"/>
        <end position="716"/>
    </location>
</feature>
<feature type="region of interest" description="Disordered" evidence="5">
    <location>
        <begin position="401"/>
        <end position="441"/>
    </location>
</feature>
<organism evidence="8 9">
    <name type="scientific">Naegleria lovaniensis</name>
    <name type="common">Amoeba</name>
    <dbReference type="NCBI Taxonomy" id="51637"/>
    <lineage>
        <taxon>Eukaryota</taxon>
        <taxon>Discoba</taxon>
        <taxon>Heterolobosea</taxon>
        <taxon>Tetramitia</taxon>
        <taxon>Eutetramitia</taxon>
        <taxon>Vahlkampfiidae</taxon>
        <taxon>Naegleria</taxon>
    </lineage>
</organism>
<dbReference type="PANTHER" id="PTHR45808:SF2">
    <property type="entry name" value="RHO GTPASE-ACTIVATING PROTEIN 68F"/>
    <property type="match status" value="1"/>
</dbReference>
<feature type="coiled-coil region" evidence="4">
    <location>
        <begin position="472"/>
        <end position="510"/>
    </location>
</feature>
<feature type="compositionally biased region" description="Polar residues" evidence="5">
    <location>
        <begin position="588"/>
        <end position="605"/>
    </location>
</feature>
<dbReference type="InterPro" id="IPR000198">
    <property type="entry name" value="RhoGAP_dom"/>
</dbReference>
<dbReference type="EMBL" id="PYSW02000060">
    <property type="protein sequence ID" value="KAG2373092.1"/>
    <property type="molecule type" value="Genomic_DNA"/>
</dbReference>
<feature type="compositionally biased region" description="Low complexity" evidence="5">
    <location>
        <begin position="14"/>
        <end position="35"/>
    </location>
</feature>
<feature type="region of interest" description="Disordered" evidence="5">
    <location>
        <begin position="1"/>
        <end position="35"/>
    </location>
</feature>
<evidence type="ECO:0008006" key="10">
    <source>
        <dbReference type="Google" id="ProtNLM"/>
    </source>
</evidence>
<accession>A0AA88GCG9</accession>
<gene>
    <name evidence="8" type="ORF">C9374_012824</name>
</gene>
<dbReference type="Pfam" id="PF00412">
    <property type="entry name" value="LIM"/>
    <property type="match status" value="2"/>
</dbReference>
<protein>
    <recommendedName>
        <fullName evidence="10">Rho GTPase activating protein</fullName>
    </recommendedName>
</protein>
<dbReference type="Proteomes" id="UP000816034">
    <property type="component" value="Unassembled WGS sequence"/>
</dbReference>
<feature type="compositionally biased region" description="Basic and acidic residues" evidence="5">
    <location>
        <begin position="430"/>
        <end position="440"/>
    </location>
</feature>
<evidence type="ECO:0000256" key="4">
    <source>
        <dbReference type="SAM" id="Coils"/>
    </source>
</evidence>
<dbReference type="CDD" id="cd08368">
    <property type="entry name" value="LIM"/>
    <property type="match status" value="2"/>
</dbReference>
<keyword evidence="9" id="KW-1185">Reference proteome</keyword>
<evidence type="ECO:0000256" key="1">
    <source>
        <dbReference type="ARBA" id="ARBA00022723"/>
    </source>
</evidence>
<dbReference type="SMART" id="SM00132">
    <property type="entry name" value="LIM"/>
    <property type="match status" value="2"/>
</dbReference>
<dbReference type="AlphaFoldDB" id="A0AA88GCG9"/>
<sequence>MTSPGRSASTMNKTSPGNSYSSSSTSSTSNHTTSVPINANLSNILLANESSSTSTTATTSTAMNRNVSDSVDQLVDEITLSPKKKTEVGLHLLLNKLANKEANAASSSGTLDPATARGMSIMKISTSSPVLFGGLLENHFPNGTSISVGSIPPVLEKMLSYLKQDRIQRTPGIFRLTGSLAEKERFIQMLNEAQSKGGDLSPVVFPNSIDPNIVCNLLVEYFNKLDRALFEPFHRFVEINEMTSDSERVTALKKVIDEMHPIYRNVIRDFFYFLVQILLYKEENRLSVKSLSVVLGPALLRGKLKDDDEATKILDNNNNSKKNAPVNATTLISTRQLSQKMVDFYVHTVGQVIESYHSVFDEDELADLHKLHHKKPKKADPSNPNKTLDAFIQKLQEHKQRAGSTMTNVKRHGESTTFSASDGFSGSTPREPKKPTTKNDEEWENIQKSWMQFVESWKKKYSDEKQAHEDTAEAVKITKQEIEFEKKQMKEELNKMRDQLDEKKRFILQKRSEWELQKEQLQLNWENEKIDLEKEKSLRSKEIQESREQFKQTLEYYNVKNFQIDSIMGDEEDDEISKTATKGEHSGDATSESTTSPATNRSGASRSVIGGQKISVDSRFKKKLSDASASDKHKKKHDDDEDSDSDDASDDDTTTTNTTTTTTSTTTRKSNALFTDLEDKTPQSSLGNASPSKNIFLPKDKTSHSSSEEDNDDPAHTKRCAACKKKITGEYMETSDGYYHKPCFSCCNCSKEITGPFATVAGKFWCATCIQNKNKHVKYQTKDENAEKKPTKPTAAASGELECSACKEKILNKADMVKALGKCFHKQCFLCQRCGNEFENMKFYDLMGDPVCANCKRKSIKSKVTK</sequence>
<feature type="compositionally biased region" description="Acidic residues" evidence="5">
    <location>
        <begin position="639"/>
        <end position="653"/>
    </location>
</feature>
<dbReference type="InterPro" id="IPR008936">
    <property type="entry name" value="Rho_GTPase_activation_prot"/>
</dbReference>
<reference evidence="8 9" key="1">
    <citation type="journal article" date="2018" name="BMC Genomics">
        <title>The genome of Naegleria lovaniensis, the basis for a comparative approach to unravel pathogenicity factors of the human pathogenic amoeba N. fowleri.</title>
        <authorList>
            <person name="Liechti N."/>
            <person name="Schurch N."/>
            <person name="Bruggmann R."/>
            <person name="Wittwer M."/>
        </authorList>
    </citation>
    <scope>NUCLEOTIDE SEQUENCE [LARGE SCALE GENOMIC DNA]</scope>
    <source>
        <strain evidence="8 9">ATCC 30569</strain>
    </source>
</reference>